<sequence length="277" mass="30350">MEVSYIGVDAGGTLTKIAYSSTDSDTIHYHYIPSKDTKLILPFLQSFSKQSVITFTGGRAQLLMDELKIDNREHYIIEFDATINGVHFLLQERELAEEPLIVTNIGTGTSIHFTDHKRHKRLGGTGVGGGLLTGMSAFLLPNERFDEVLRRSSTGKREMIDLLVKDIYNSPSTPINPNLTASNFGKIGISTASIPTSNDILAGIIGMIGEVVSTLSVQYAEACSVEKIVYIGSTLENNPMLRETIESYTTLKNKNSIFIDNHGFAGAIGAFLRSKKQ</sequence>
<protein>
    <submittedName>
        <fullName evidence="7">Type II pantothenate kinase</fullName>
        <ecNumber evidence="7">2.7.1.33</ecNumber>
    </submittedName>
</protein>
<evidence type="ECO:0000256" key="3">
    <source>
        <dbReference type="ARBA" id="ARBA00022741"/>
    </source>
</evidence>
<evidence type="ECO:0000313" key="8">
    <source>
        <dbReference type="Proteomes" id="UP000265725"/>
    </source>
</evidence>
<keyword evidence="3" id="KW-0547">Nucleotide-binding</keyword>
<dbReference type="InterPro" id="IPR011602">
    <property type="entry name" value="Type_II_PanK_bac"/>
</dbReference>
<keyword evidence="1" id="KW-0963">Cytoplasm</keyword>
<proteinExistence type="predicted"/>
<dbReference type="InterPro" id="IPR043129">
    <property type="entry name" value="ATPase_NBD"/>
</dbReference>
<evidence type="ECO:0000256" key="1">
    <source>
        <dbReference type="ARBA" id="ARBA00022490"/>
    </source>
</evidence>
<dbReference type="PIRSF" id="PIRSF036940">
    <property type="entry name" value="PanK_bac_aCoA"/>
    <property type="match status" value="1"/>
</dbReference>
<evidence type="ECO:0000313" key="7">
    <source>
        <dbReference type="EMBL" id="AYC29432.1"/>
    </source>
</evidence>
<evidence type="ECO:0000256" key="5">
    <source>
        <dbReference type="ARBA" id="ARBA00022840"/>
    </source>
</evidence>
<dbReference type="AlphaFoldDB" id="A0A385YV44"/>
<keyword evidence="8" id="KW-1185">Reference proteome</keyword>
<evidence type="ECO:0000256" key="2">
    <source>
        <dbReference type="ARBA" id="ARBA00022679"/>
    </source>
</evidence>
<dbReference type="PANTHER" id="PTHR12280">
    <property type="entry name" value="PANTOTHENATE KINASE"/>
    <property type="match status" value="1"/>
</dbReference>
<dbReference type="NCBIfam" id="NF009842">
    <property type="entry name" value="PRK13317.1"/>
    <property type="match status" value="1"/>
</dbReference>
<dbReference type="EMBL" id="CP032418">
    <property type="protein sequence ID" value="AYC29432.1"/>
    <property type="molecule type" value="Genomic_DNA"/>
</dbReference>
<organism evidence="7 8">
    <name type="scientific">Paenisporosarcina cavernae</name>
    <dbReference type="NCBI Taxonomy" id="2320858"/>
    <lineage>
        <taxon>Bacteria</taxon>
        <taxon>Bacillati</taxon>
        <taxon>Bacillota</taxon>
        <taxon>Bacilli</taxon>
        <taxon>Bacillales</taxon>
        <taxon>Caryophanaceae</taxon>
        <taxon>Paenisporosarcina</taxon>
    </lineage>
</organism>
<dbReference type="OrthoDB" id="358216at2"/>
<dbReference type="KEGG" id="paek:D3873_05865"/>
<dbReference type="CDD" id="cd24085">
    <property type="entry name" value="ASKHA_NBD_PanK-II_bac"/>
    <property type="match status" value="1"/>
</dbReference>
<dbReference type="SUPFAM" id="SSF53067">
    <property type="entry name" value="Actin-like ATPase domain"/>
    <property type="match status" value="1"/>
</dbReference>
<dbReference type="PANTHER" id="PTHR12280:SF20">
    <property type="entry name" value="4'-PHOSPHOPANTETHEINE PHOSPHATASE"/>
    <property type="match status" value="1"/>
</dbReference>
<evidence type="ECO:0000256" key="4">
    <source>
        <dbReference type="ARBA" id="ARBA00022777"/>
    </source>
</evidence>
<dbReference type="InterPro" id="IPR004567">
    <property type="entry name" value="Type_II_PanK"/>
</dbReference>
<dbReference type="EC" id="2.7.1.33" evidence="7"/>
<reference evidence="8" key="1">
    <citation type="submission" date="2018-09" db="EMBL/GenBank/DDBJ databases">
        <authorList>
            <person name="Zhu H."/>
        </authorList>
    </citation>
    <scope>NUCLEOTIDE SEQUENCE [LARGE SCALE GENOMIC DNA]</scope>
    <source>
        <strain evidence="8">K2R23-3</strain>
    </source>
</reference>
<dbReference type="Gene3D" id="3.30.420.40">
    <property type="match status" value="1"/>
</dbReference>
<gene>
    <name evidence="7" type="ORF">D3873_05865</name>
</gene>
<dbReference type="GO" id="GO:0015937">
    <property type="term" value="P:coenzyme A biosynthetic process"/>
    <property type="evidence" value="ECO:0007669"/>
    <property type="project" value="UniProtKB-KW"/>
</dbReference>
<keyword evidence="4 7" id="KW-0418">Kinase</keyword>
<keyword evidence="2 7" id="KW-0808">Transferase</keyword>
<dbReference type="GO" id="GO:0004594">
    <property type="term" value="F:pantothenate kinase activity"/>
    <property type="evidence" value="ECO:0007669"/>
    <property type="project" value="UniProtKB-EC"/>
</dbReference>
<keyword evidence="6" id="KW-0173">Coenzyme A biosynthesis</keyword>
<keyword evidence="5" id="KW-0067">ATP-binding</keyword>
<dbReference type="RefSeq" id="WP_119883172.1">
    <property type="nucleotide sequence ID" value="NZ_CP032418.1"/>
</dbReference>
<accession>A0A385YV44</accession>
<dbReference type="Proteomes" id="UP000265725">
    <property type="component" value="Chromosome"/>
</dbReference>
<dbReference type="Pfam" id="PF03630">
    <property type="entry name" value="Fumble"/>
    <property type="match status" value="1"/>
</dbReference>
<name>A0A385YV44_9BACL</name>
<dbReference type="GO" id="GO:0005524">
    <property type="term" value="F:ATP binding"/>
    <property type="evidence" value="ECO:0007669"/>
    <property type="project" value="UniProtKB-KW"/>
</dbReference>
<evidence type="ECO:0000256" key="6">
    <source>
        <dbReference type="ARBA" id="ARBA00022993"/>
    </source>
</evidence>
<dbReference type="GO" id="GO:0005829">
    <property type="term" value="C:cytosol"/>
    <property type="evidence" value="ECO:0007669"/>
    <property type="project" value="TreeGrafter"/>
</dbReference>